<dbReference type="InterPro" id="IPR009875">
    <property type="entry name" value="PilZ_domain"/>
</dbReference>
<dbReference type="Gene3D" id="2.40.10.220">
    <property type="entry name" value="predicted glycosyltransferase like domains"/>
    <property type="match status" value="1"/>
</dbReference>
<dbReference type="RefSeq" id="WP_015774743.1">
    <property type="nucleotide sequence ID" value="NC_013173.1"/>
</dbReference>
<dbReference type="HOGENOM" id="CLU_2141847_0_0_7"/>
<dbReference type="Pfam" id="PF07238">
    <property type="entry name" value="PilZ"/>
    <property type="match status" value="1"/>
</dbReference>
<accession>C7LSA6</accession>
<dbReference type="AlphaFoldDB" id="C7LSA6"/>
<evidence type="ECO:0000259" key="1">
    <source>
        <dbReference type="Pfam" id="PF07238"/>
    </source>
</evidence>
<dbReference type="GO" id="GO:0035438">
    <property type="term" value="F:cyclic-di-GMP binding"/>
    <property type="evidence" value="ECO:0007669"/>
    <property type="project" value="InterPro"/>
</dbReference>
<proteinExistence type="predicted"/>
<dbReference type="Proteomes" id="UP000002216">
    <property type="component" value="Chromosome"/>
</dbReference>
<dbReference type="EMBL" id="CP001629">
    <property type="protein sequence ID" value="ACU90654.1"/>
    <property type="molecule type" value="Genomic_DNA"/>
</dbReference>
<organism evidence="2 3">
    <name type="scientific">Desulfomicrobium baculatum (strain DSM 4028 / VKM B-1378 / X)</name>
    <name type="common">Desulfovibrio baculatus</name>
    <dbReference type="NCBI Taxonomy" id="525897"/>
    <lineage>
        <taxon>Bacteria</taxon>
        <taxon>Pseudomonadati</taxon>
        <taxon>Thermodesulfobacteriota</taxon>
        <taxon>Desulfovibrionia</taxon>
        <taxon>Desulfovibrionales</taxon>
        <taxon>Desulfomicrobiaceae</taxon>
        <taxon>Desulfomicrobium</taxon>
    </lineage>
</organism>
<protein>
    <submittedName>
        <fullName evidence="2">Type IV pilus assembly PilZ</fullName>
    </submittedName>
</protein>
<keyword evidence="3" id="KW-1185">Reference proteome</keyword>
<name>C7LSA6_DESBD</name>
<sequence>MLDSRKSPRRASLTRCTVEKCFSKDGQISSRTVNFSATGFMLELDYPLSPGDAIKIQFASDAEETGLYGACCCLGMVRWCKAQDGSCGGFYGVGVELARQTPRRYVY</sequence>
<gene>
    <name evidence="2" type="ordered locus">Dbac_2577</name>
</gene>
<dbReference type="KEGG" id="dba:Dbac_2577"/>
<evidence type="ECO:0000313" key="2">
    <source>
        <dbReference type="EMBL" id="ACU90654.1"/>
    </source>
</evidence>
<feature type="domain" description="PilZ" evidence="1">
    <location>
        <begin position="5"/>
        <end position="98"/>
    </location>
</feature>
<reference evidence="2 3" key="1">
    <citation type="journal article" date="2009" name="Stand. Genomic Sci.">
        <title>Complete genome sequence of Desulfomicrobium baculatum type strain (X).</title>
        <authorList>
            <person name="Copeland A."/>
            <person name="Spring S."/>
            <person name="Goker M."/>
            <person name="Schneider S."/>
            <person name="Lapidus A."/>
            <person name="Del Rio T.G."/>
            <person name="Tice H."/>
            <person name="Cheng J.F."/>
            <person name="Chen F."/>
            <person name="Nolan M."/>
            <person name="Bruce D."/>
            <person name="Goodwin L."/>
            <person name="Pitluck S."/>
            <person name="Ivanova N."/>
            <person name="Mavrommatis K."/>
            <person name="Ovchinnikova G."/>
            <person name="Pati A."/>
            <person name="Chen A."/>
            <person name="Palaniappan K."/>
            <person name="Land M."/>
            <person name="Hauser L."/>
            <person name="Chang Y.J."/>
            <person name="Jeffries C.C."/>
            <person name="Meincke L."/>
            <person name="Sims D."/>
            <person name="Brettin T."/>
            <person name="Detter J.C."/>
            <person name="Han C."/>
            <person name="Chain P."/>
            <person name="Bristow J."/>
            <person name="Eisen J.A."/>
            <person name="Markowitz V."/>
            <person name="Hugenholtz P."/>
            <person name="Kyrpides N.C."/>
            <person name="Klenk H.P."/>
            <person name="Lucas S."/>
        </authorList>
    </citation>
    <scope>NUCLEOTIDE SEQUENCE [LARGE SCALE GENOMIC DNA]</scope>
    <source>
        <strain evidence="3">DSM 4028 / VKM B-1378 / X</strain>
    </source>
</reference>
<evidence type="ECO:0000313" key="3">
    <source>
        <dbReference type="Proteomes" id="UP000002216"/>
    </source>
</evidence>